<feature type="region of interest" description="Disordered" evidence="2">
    <location>
        <begin position="826"/>
        <end position="870"/>
    </location>
</feature>
<accession>A0A8H6F657</accession>
<dbReference type="InterPro" id="IPR015940">
    <property type="entry name" value="UBA"/>
</dbReference>
<dbReference type="PANTHER" id="PTHR45705">
    <property type="entry name" value="FI20236P1"/>
    <property type="match status" value="1"/>
</dbReference>
<evidence type="ECO:0000313" key="7">
    <source>
        <dbReference type="Proteomes" id="UP000536275"/>
    </source>
</evidence>
<feature type="region of interest" description="Disordered" evidence="2">
    <location>
        <begin position="689"/>
        <end position="721"/>
    </location>
</feature>
<dbReference type="PANTHER" id="PTHR45705:SF9">
    <property type="entry name" value="PROTEIN GTS1"/>
    <property type="match status" value="1"/>
</dbReference>
<keyword evidence="1" id="KW-0479">Metal-binding</keyword>
<evidence type="ECO:0000259" key="4">
    <source>
        <dbReference type="PROSITE" id="PS50030"/>
    </source>
</evidence>
<feature type="region of interest" description="Disordered" evidence="2">
    <location>
        <begin position="205"/>
        <end position="243"/>
    </location>
</feature>
<feature type="chain" id="PRO_5034262961" evidence="3">
    <location>
        <begin position="28"/>
        <end position="870"/>
    </location>
</feature>
<dbReference type="Pfam" id="PF01412">
    <property type="entry name" value="ArfGap"/>
    <property type="match status" value="1"/>
</dbReference>
<feature type="compositionally biased region" description="Polar residues" evidence="2">
    <location>
        <begin position="860"/>
        <end position="870"/>
    </location>
</feature>
<dbReference type="GO" id="GO:0008270">
    <property type="term" value="F:zinc ion binding"/>
    <property type="evidence" value="ECO:0007669"/>
    <property type="project" value="UniProtKB-KW"/>
</dbReference>
<dbReference type="SUPFAM" id="SSF57863">
    <property type="entry name" value="ArfGap/RecO-like zinc finger"/>
    <property type="match status" value="1"/>
</dbReference>
<dbReference type="SMART" id="SM00105">
    <property type="entry name" value="ArfGap"/>
    <property type="match status" value="1"/>
</dbReference>
<feature type="signal peptide" evidence="3">
    <location>
        <begin position="1"/>
        <end position="27"/>
    </location>
</feature>
<organism evidence="6 7">
    <name type="scientific">Candida albicans</name>
    <name type="common">Yeast</name>
    <dbReference type="NCBI Taxonomy" id="5476"/>
    <lineage>
        <taxon>Eukaryota</taxon>
        <taxon>Fungi</taxon>
        <taxon>Dikarya</taxon>
        <taxon>Ascomycota</taxon>
        <taxon>Saccharomycotina</taxon>
        <taxon>Pichiomycetes</taxon>
        <taxon>Debaryomycetaceae</taxon>
        <taxon>Candida/Lodderomyces clade</taxon>
        <taxon>Candida</taxon>
    </lineage>
</organism>
<dbReference type="GO" id="GO:0005737">
    <property type="term" value="C:cytoplasm"/>
    <property type="evidence" value="ECO:0007669"/>
    <property type="project" value="TreeGrafter"/>
</dbReference>
<feature type="region of interest" description="Disordered" evidence="2">
    <location>
        <begin position="601"/>
        <end position="625"/>
    </location>
</feature>
<dbReference type="CDD" id="cd08204">
    <property type="entry name" value="ArfGap"/>
    <property type="match status" value="1"/>
</dbReference>
<reference evidence="6 7" key="1">
    <citation type="submission" date="2020-03" db="EMBL/GenBank/DDBJ databases">
        <title>FDA dAtabase for Regulatory Grade micrObial Sequences (FDA-ARGOS): Supporting development and validation of Infectious Disease Dx tests.</title>
        <authorList>
            <person name="Campos J."/>
            <person name="Goldberg B."/>
            <person name="Tallon L."/>
            <person name="Sadzewicz L."/>
            <person name="Vavikolanu K."/>
            <person name="Mehta A."/>
            <person name="Aluvathingal J."/>
            <person name="Nadendla S."/>
            <person name="Nandy P."/>
            <person name="Geyer C."/>
            <person name="Yan Y."/>
            <person name="Sichtig H."/>
        </authorList>
    </citation>
    <scope>NUCLEOTIDE SEQUENCE [LARGE SCALE GENOMIC DNA]</scope>
    <source>
        <strain evidence="6 7">FDAARGOS_656</strain>
    </source>
</reference>
<keyword evidence="3" id="KW-0732">Signal</keyword>
<evidence type="ECO:0000256" key="2">
    <source>
        <dbReference type="SAM" id="MobiDB-lite"/>
    </source>
</evidence>
<feature type="compositionally biased region" description="Low complexity" evidence="2">
    <location>
        <begin position="611"/>
        <end position="625"/>
    </location>
</feature>
<dbReference type="Gene3D" id="1.10.220.150">
    <property type="entry name" value="Arf GTPase activating protein"/>
    <property type="match status" value="1"/>
</dbReference>
<dbReference type="InterPro" id="IPR038508">
    <property type="entry name" value="ArfGAP_dom_sf"/>
</dbReference>
<name>A0A8H6F657_CANAX</name>
<feature type="domain" description="UBA" evidence="4">
    <location>
        <begin position="638"/>
        <end position="681"/>
    </location>
</feature>
<dbReference type="InterPro" id="IPR051718">
    <property type="entry name" value="ARF_GTPase-activating"/>
</dbReference>
<feature type="compositionally biased region" description="Acidic residues" evidence="2">
    <location>
        <begin position="211"/>
        <end position="228"/>
    </location>
</feature>
<evidence type="ECO:0000259" key="5">
    <source>
        <dbReference type="PROSITE" id="PS50115"/>
    </source>
</evidence>
<dbReference type="InterPro" id="IPR001164">
    <property type="entry name" value="ArfGAP_dom"/>
</dbReference>
<dbReference type="PRINTS" id="PR00405">
    <property type="entry name" value="REVINTRACTNG"/>
</dbReference>
<gene>
    <name evidence="6" type="ORF">FOB64_000043</name>
</gene>
<dbReference type="PROSITE" id="PS50115">
    <property type="entry name" value="ARFGAP"/>
    <property type="match status" value="1"/>
</dbReference>
<comment type="caution">
    <text evidence="6">The sequence shown here is derived from an EMBL/GenBank/DDBJ whole genome shotgun (WGS) entry which is preliminary data.</text>
</comment>
<evidence type="ECO:0000256" key="1">
    <source>
        <dbReference type="PROSITE-ProRule" id="PRU00288"/>
    </source>
</evidence>
<dbReference type="EMBL" id="JABWAD010000002">
    <property type="protein sequence ID" value="KAF6072855.1"/>
    <property type="molecule type" value="Genomic_DNA"/>
</dbReference>
<dbReference type="PROSITE" id="PS50030">
    <property type="entry name" value="UBA"/>
    <property type="match status" value="1"/>
</dbReference>
<dbReference type="Proteomes" id="UP000536275">
    <property type="component" value="Unassembled WGS sequence"/>
</dbReference>
<sequence>MIYRPITCLFQFVVVFYASKCTENVVAQHSKVPGNSIVCLNNTSVVYEESQLLKKQISATPTVYSLRSIEELESKHADKLSDTTNVFQFKDTKSSLQYNHRNRNWVEVRQKDPADAPQIFPLEYWIPASYCLDSTSGSGGTISRIVTVLLEAAVENYVDLYIGFPTYAFSEALGLSIGVKVGKVMAATLLFSCAVNKGEILQMQYRPSETETQEEGDRDFPIESDEKEGENKLESQTSIPPPLPNIEIYSQLYQQNMSKTVATTFGYLPWKPPFAAIRNIERACLRTISKIPLLSENYKFVSTHKDTSRLVKQHLTVFPGVALNTPDTHLVADKIFESVAKLEVPKSMIVTVGGGSDPLSSILNKPRKAIRFQTVNYLELARGFTNDRLFLLIYVKHTADSRKYADELTKLCRQTLEDNGYLQNPERYSPSSYHVSICTGYLKKAELSNKDIAKVNKQLRSITIPELVDLLKKQQKEKERQLIEAVNSRGNDNKCGECGASHPTWASYTLGILLCGRCASVHKRVLGPPNHNISKVKSLTLDNWTEEQINQLRRIGNKKAKRKWNSKRIPFPYDGDDDVSAVEQYLRDKYIAGKFRDDGIDNSEYDDRSTSTRSRSNSARSQSASIPRLTHRKLTTFEYTQYYTQAMKIRSYGYNDRDAVLESLLLSNGNIELALDILEQDSKINPTKEEIAPELPRRPQPSSANTNEKTQVSSDEWWNGNTTASPQVPAITGAQTTGMPQIYQYTDPVTGQISYIDSNGQEYLDPNNPQHQNQLMQMSNPQLIAQQTNKQNILSLYNQPTGQAFTQQQQPQQQQQQQPQYTNTVYLQQQQQQQPQQPQQQPQFTGFGQTQQTGYMFGQYPQQQNGYWRQ</sequence>
<dbReference type="InterPro" id="IPR037278">
    <property type="entry name" value="ARFGAP/RecO"/>
</dbReference>
<feature type="compositionally biased region" description="Basic and acidic residues" evidence="2">
    <location>
        <begin position="601"/>
        <end position="610"/>
    </location>
</feature>
<dbReference type="AlphaFoldDB" id="A0A8H6F657"/>
<feature type="compositionally biased region" description="Polar residues" evidence="2">
    <location>
        <begin position="700"/>
        <end position="721"/>
    </location>
</feature>
<keyword evidence="1" id="KW-0862">Zinc</keyword>
<evidence type="ECO:0000256" key="3">
    <source>
        <dbReference type="SAM" id="SignalP"/>
    </source>
</evidence>
<proteinExistence type="predicted"/>
<feature type="compositionally biased region" description="Low complexity" evidence="2">
    <location>
        <begin position="828"/>
        <end position="854"/>
    </location>
</feature>
<protein>
    <submittedName>
        <fullName evidence="6">Putative GTPase activating protein for Arf family protein</fullName>
    </submittedName>
</protein>
<feature type="domain" description="Arf-GAP" evidence="5">
    <location>
        <begin position="480"/>
        <end position="607"/>
    </location>
</feature>
<dbReference type="GO" id="GO:0005096">
    <property type="term" value="F:GTPase activator activity"/>
    <property type="evidence" value="ECO:0007669"/>
    <property type="project" value="InterPro"/>
</dbReference>
<evidence type="ECO:0000313" key="6">
    <source>
        <dbReference type="EMBL" id="KAF6072855.1"/>
    </source>
</evidence>
<keyword evidence="1" id="KW-0863">Zinc-finger</keyword>